<organism evidence="4 5">
    <name type="scientific">Parabacteroides faecis</name>
    <dbReference type="NCBI Taxonomy" id="1217282"/>
    <lineage>
        <taxon>Bacteria</taxon>
        <taxon>Pseudomonadati</taxon>
        <taxon>Bacteroidota</taxon>
        <taxon>Bacteroidia</taxon>
        <taxon>Bacteroidales</taxon>
        <taxon>Tannerellaceae</taxon>
        <taxon>Parabacteroides</taxon>
    </lineage>
</organism>
<evidence type="ECO:0000313" key="5">
    <source>
        <dbReference type="Proteomes" id="UP000533637"/>
    </source>
</evidence>
<dbReference type="Proteomes" id="UP000533637">
    <property type="component" value="Unassembled WGS sequence"/>
</dbReference>
<dbReference type="RefSeq" id="WP_183670530.1">
    <property type="nucleotide sequence ID" value="NZ_BMPB01000001.1"/>
</dbReference>
<keyword evidence="1" id="KW-0472">Membrane</keyword>
<dbReference type="InterPro" id="IPR032508">
    <property type="entry name" value="FecR_C"/>
</dbReference>
<dbReference type="Pfam" id="PF04773">
    <property type="entry name" value="FecR"/>
    <property type="match status" value="1"/>
</dbReference>
<dbReference type="PANTHER" id="PTHR30273:SF2">
    <property type="entry name" value="PROTEIN FECR"/>
    <property type="match status" value="1"/>
</dbReference>
<gene>
    <name evidence="4" type="ORF">GGQ57_002101</name>
</gene>
<keyword evidence="1" id="KW-1133">Transmembrane helix</keyword>
<feature type="domain" description="FecR protein" evidence="2">
    <location>
        <begin position="124"/>
        <end position="213"/>
    </location>
</feature>
<dbReference type="InterPro" id="IPR006860">
    <property type="entry name" value="FecR"/>
</dbReference>
<comment type="caution">
    <text evidence="4">The sequence shown here is derived from an EMBL/GenBank/DDBJ whole genome shotgun (WGS) entry which is preliminary data.</text>
</comment>
<dbReference type="EMBL" id="JACHOC010000003">
    <property type="protein sequence ID" value="MBB4622204.1"/>
    <property type="molecule type" value="Genomic_DNA"/>
</dbReference>
<accession>A0ABR6KLE6</accession>
<keyword evidence="5" id="KW-1185">Reference proteome</keyword>
<evidence type="ECO:0000259" key="2">
    <source>
        <dbReference type="Pfam" id="PF04773"/>
    </source>
</evidence>
<dbReference type="PIRSF" id="PIRSF018266">
    <property type="entry name" value="FecR"/>
    <property type="match status" value="1"/>
</dbReference>
<name>A0ABR6KLE6_9BACT</name>
<sequence>MDETIVYRYLSGTATEEEKLQLLDWLKTSPENKAAFFDLKAIWHAKHSISPDNRTSDQLKDSLSVINERIDRFVPINKKTVNHLWKRWAVAAAIILLGFISISILYKVPKVTPDTDIVYVNQSPDSVRKVFLPDGTLVWLNTHSSLTCPSEFTGDQRLVELQGEAFFEVVKDTLHPFVVKTKAMMVKVVGTSFCITTSPDGAISKTTLQSGSVQLLRADGKKLVTLKPGQQAVCSEETDRIEVRHVNVDEYISWRFDLITMSGVKVFSIIESIESLYGVNIKMDTTAIKDNRYNFSFRKHKGASDALRRLSYMTGIPVDTIR</sequence>
<proteinExistence type="predicted"/>
<dbReference type="Gene3D" id="3.55.50.30">
    <property type="match status" value="1"/>
</dbReference>
<dbReference type="Gene3D" id="2.60.120.1440">
    <property type="match status" value="1"/>
</dbReference>
<evidence type="ECO:0000259" key="3">
    <source>
        <dbReference type="Pfam" id="PF16344"/>
    </source>
</evidence>
<dbReference type="Pfam" id="PF16344">
    <property type="entry name" value="FecR_C"/>
    <property type="match status" value="1"/>
</dbReference>
<dbReference type="PANTHER" id="PTHR30273">
    <property type="entry name" value="PERIPLASMIC SIGNAL SENSOR AND SIGMA FACTOR ACTIVATOR FECR-RELATED"/>
    <property type="match status" value="1"/>
</dbReference>
<protein>
    <submittedName>
        <fullName evidence="4">Ferric-dicitrate binding protein FerR (Iron transport regulator)</fullName>
    </submittedName>
</protein>
<reference evidence="4 5" key="1">
    <citation type="submission" date="2020-08" db="EMBL/GenBank/DDBJ databases">
        <title>Genomic Encyclopedia of Type Strains, Phase IV (KMG-IV): sequencing the most valuable type-strain genomes for metagenomic binning, comparative biology and taxonomic classification.</title>
        <authorList>
            <person name="Goeker M."/>
        </authorList>
    </citation>
    <scope>NUCLEOTIDE SEQUENCE [LARGE SCALE GENOMIC DNA]</scope>
    <source>
        <strain evidence="4 5">DSM 102983</strain>
    </source>
</reference>
<dbReference type="InterPro" id="IPR012373">
    <property type="entry name" value="Ferrdict_sens_TM"/>
</dbReference>
<keyword evidence="1" id="KW-0812">Transmembrane</keyword>
<evidence type="ECO:0000256" key="1">
    <source>
        <dbReference type="SAM" id="Phobius"/>
    </source>
</evidence>
<feature type="domain" description="Protein FecR C-terminal" evidence="3">
    <location>
        <begin position="268"/>
        <end position="316"/>
    </location>
</feature>
<feature type="transmembrane region" description="Helical" evidence="1">
    <location>
        <begin position="88"/>
        <end position="106"/>
    </location>
</feature>
<evidence type="ECO:0000313" key="4">
    <source>
        <dbReference type="EMBL" id="MBB4622204.1"/>
    </source>
</evidence>